<dbReference type="Proteomes" id="UP000800200">
    <property type="component" value="Unassembled WGS sequence"/>
</dbReference>
<dbReference type="InterPro" id="IPR013087">
    <property type="entry name" value="Znf_C2H2_type"/>
</dbReference>
<dbReference type="InterPro" id="IPR036236">
    <property type="entry name" value="Znf_C2H2_sf"/>
</dbReference>
<dbReference type="SUPFAM" id="SSF57667">
    <property type="entry name" value="beta-beta-alpha zinc fingers"/>
    <property type="match status" value="1"/>
</dbReference>
<evidence type="ECO:0000256" key="2">
    <source>
        <dbReference type="SAM" id="MobiDB-lite"/>
    </source>
</evidence>
<organism evidence="4 5">
    <name type="scientific">Zopfia rhizophila CBS 207.26</name>
    <dbReference type="NCBI Taxonomy" id="1314779"/>
    <lineage>
        <taxon>Eukaryota</taxon>
        <taxon>Fungi</taxon>
        <taxon>Dikarya</taxon>
        <taxon>Ascomycota</taxon>
        <taxon>Pezizomycotina</taxon>
        <taxon>Dothideomycetes</taxon>
        <taxon>Dothideomycetes incertae sedis</taxon>
        <taxon>Zopfiaceae</taxon>
        <taxon>Zopfia</taxon>
    </lineage>
</organism>
<feature type="non-terminal residue" evidence="4">
    <location>
        <position position="226"/>
    </location>
</feature>
<feature type="region of interest" description="Disordered" evidence="2">
    <location>
        <begin position="89"/>
        <end position="134"/>
    </location>
</feature>
<name>A0A6A6D815_9PEZI</name>
<keyword evidence="1" id="KW-0479">Metal-binding</keyword>
<keyword evidence="1" id="KW-0863">Zinc-finger</keyword>
<reference evidence="4" key="1">
    <citation type="journal article" date="2020" name="Stud. Mycol.">
        <title>101 Dothideomycetes genomes: a test case for predicting lifestyles and emergence of pathogens.</title>
        <authorList>
            <person name="Haridas S."/>
            <person name="Albert R."/>
            <person name="Binder M."/>
            <person name="Bloem J."/>
            <person name="Labutti K."/>
            <person name="Salamov A."/>
            <person name="Andreopoulos B."/>
            <person name="Baker S."/>
            <person name="Barry K."/>
            <person name="Bills G."/>
            <person name="Bluhm B."/>
            <person name="Cannon C."/>
            <person name="Castanera R."/>
            <person name="Culley D."/>
            <person name="Daum C."/>
            <person name="Ezra D."/>
            <person name="Gonzalez J."/>
            <person name="Henrissat B."/>
            <person name="Kuo A."/>
            <person name="Liang C."/>
            <person name="Lipzen A."/>
            <person name="Lutzoni F."/>
            <person name="Magnuson J."/>
            <person name="Mondo S."/>
            <person name="Nolan M."/>
            <person name="Ohm R."/>
            <person name="Pangilinan J."/>
            <person name="Park H.-J."/>
            <person name="Ramirez L."/>
            <person name="Alfaro M."/>
            <person name="Sun H."/>
            <person name="Tritt A."/>
            <person name="Yoshinaga Y."/>
            <person name="Zwiers L.-H."/>
            <person name="Turgeon B."/>
            <person name="Goodwin S."/>
            <person name="Spatafora J."/>
            <person name="Crous P."/>
            <person name="Grigoriev I."/>
        </authorList>
    </citation>
    <scope>NUCLEOTIDE SEQUENCE</scope>
    <source>
        <strain evidence="4">CBS 207.26</strain>
    </source>
</reference>
<protein>
    <recommendedName>
        <fullName evidence="3">C2H2-type domain-containing protein</fullName>
    </recommendedName>
</protein>
<dbReference type="GO" id="GO:0008270">
    <property type="term" value="F:zinc ion binding"/>
    <property type="evidence" value="ECO:0007669"/>
    <property type="project" value="UniProtKB-KW"/>
</dbReference>
<evidence type="ECO:0000259" key="3">
    <source>
        <dbReference type="PROSITE" id="PS50157"/>
    </source>
</evidence>
<evidence type="ECO:0000313" key="4">
    <source>
        <dbReference type="EMBL" id="KAF2175195.1"/>
    </source>
</evidence>
<dbReference type="Gene3D" id="3.30.160.60">
    <property type="entry name" value="Classic Zinc Finger"/>
    <property type="match status" value="1"/>
</dbReference>
<gene>
    <name evidence="4" type="ORF">K469DRAFT_510002</name>
</gene>
<dbReference type="PROSITE" id="PS00028">
    <property type="entry name" value="ZINC_FINGER_C2H2_1"/>
    <property type="match status" value="1"/>
</dbReference>
<dbReference type="EMBL" id="ML994740">
    <property type="protein sequence ID" value="KAF2175195.1"/>
    <property type="molecule type" value="Genomic_DNA"/>
</dbReference>
<dbReference type="PROSITE" id="PS50157">
    <property type="entry name" value="ZINC_FINGER_C2H2_2"/>
    <property type="match status" value="1"/>
</dbReference>
<keyword evidence="1" id="KW-0862">Zinc</keyword>
<feature type="non-terminal residue" evidence="4">
    <location>
        <position position="1"/>
    </location>
</feature>
<sequence length="226" mass="24801">FFSPEAEMALMGQDDGFGHLFPSSTCQSSPSIMYSPLLQQMSHRPPTSLPGTGQIYPQPHDYRAVVNSPYPPQFWPSQTLNTSQSLQPDASLLPQSTRPSGSDSASSTGGLGILSNVPVDRSPPPISRSLSLSSPDLQAYGYPNKNGGDLRKHHKRHIKPLFCRHEGCPQSTGGGFSSKKELARHEAGHNHSVRCDWEGCNRVFSRVDNMRDHVKRMHLKTSHSGS</sequence>
<accession>A0A6A6D815</accession>
<feature type="compositionally biased region" description="Polar residues" evidence="2">
    <location>
        <begin position="89"/>
        <end position="108"/>
    </location>
</feature>
<feature type="domain" description="C2H2-type" evidence="3">
    <location>
        <begin position="193"/>
        <end position="226"/>
    </location>
</feature>
<dbReference type="SMART" id="SM00355">
    <property type="entry name" value="ZnF_C2H2"/>
    <property type="match status" value="2"/>
</dbReference>
<evidence type="ECO:0000256" key="1">
    <source>
        <dbReference type="PROSITE-ProRule" id="PRU00042"/>
    </source>
</evidence>
<keyword evidence="5" id="KW-1185">Reference proteome</keyword>
<dbReference type="OrthoDB" id="654211at2759"/>
<proteinExistence type="predicted"/>
<dbReference type="AlphaFoldDB" id="A0A6A6D815"/>
<evidence type="ECO:0000313" key="5">
    <source>
        <dbReference type="Proteomes" id="UP000800200"/>
    </source>
</evidence>